<reference evidence="5" key="1">
    <citation type="submission" date="2017-03" db="EMBL/GenBank/DDBJ databases">
        <title>Molecular cloning and characterization of fluorescent proteins in the stony coral Acanthastrea lordhowensis.</title>
        <authorList>
            <person name="Chen Y.-A."/>
            <person name="Liao C.-Y."/>
            <person name="Tsai J.-M."/>
        </authorList>
    </citation>
    <scope>NUCLEOTIDE SEQUENCE</scope>
</reference>
<dbReference type="AlphaFoldDB" id="A0A2H4WV17"/>
<dbReference type="Gene3D" id="2.40.155.10">
    <property type="entry name" value="Green fluorescent protein"/>
    <property type="match status" value="1"/>
</dbReference>
<dbReference type="SMR" id="A0A2H4WV17"/>
<dbReference type="EMBL" id="KY806740">
    <property type="protein sequence ID" value="AUD11405.1"/>
    <property type="molecule type" value="mRNA"/>
</dbReference>
<dbReference type="Pfam" id="PF01353">
    <property type="entry name" value="GFP"/>
    <property type="match status" value="1"/>
</dbReference>
<organism evidence="5">
    <name type="scientific">Micromussa lordhowensis</name>
    <dbReference type="NCBI Taxonomy" id="1216036"/>
    <lineage>
        <taxon>Eukaryota</taxon>
        <taxon>Metazoa</taxon>
        <taxon>Cnidaria</taxon>
        <taxon>Anthozoa</taxon>
        <taxon>Hexacorallia</taxon>
        <taxon>Scleractinia</taxon>
        <taxon>Faviina</taxon>
        <taxon>Lobophylliidae</taxon>
        <taxon>Micromussa</taxon>
    </lineage>
</organism>
<evidence type="ECO:0000256" key="4">
    <source>
        <dbReference type="ARBA" id="ARBA00023262"/>
    </source>
</evidence>
<keyword evidence="4" id="KW-0599">Photoprotein</keyword>
<dbReference type="InterPro" id="IPR011584">
    <property type="entry name" value="GFP-related"/>
</dbReference>
<proteinExistence type="evidence at transcript level"/>
<comment type="similarity">
    <text evidence="1">Belongs to the GFP family.</text>
</comment>
<dbReference type="SUPFAM" id="SSF54511">
    <property type="entry name" value="GFP-like"/>
    <property type="match status" value="1"/>
</dbReference>
<accession>A0A2H4WV17</accession>
<evidence type="ECO:0000256" key="2">
    <source>
        <dbReference type="ARBA" id="ARBA00022991"/>
    </source>
</evidence>
<evidence type="ECO:0000256" key="3">
    <source>
        <dbReference type="ARBA" id="ARBA00023223"/>
    </source>
</evidence>
<evidence type="ECO:0000313" key="5">
    <source>
        <dbReference type="EMBL" id="AUD11405.1"/>
    </source>
</evidence>
<sequence>MSVIKQDMKINLRMEGAVNGHSFVVTGKGNGRPYDGMQILDLQVEGHTPLPFAFDILSAAFQYGNRAFSEYPHEITDYFKKSFPEGFCWERTFTFEDGGTCIATNDIKMEGPEEFIYKIRFDGVNFPDNGPVMQKKTVKWEPSTEIMYMRDGVLKGDVNMSLLLKDKSHYRCDFKTTYKAKNPVSPLPHYHYVDHCIQILSHDKDYMKVKLQEHAKARSGLPPTKEK</sequence>
<protein>
    <submittedName>
        <fullName evidence="5">Green fluorescent protein</fullName>
    </submittedName>
</protein>
<name>A0A2H4WV17_9CNID</name>
<gene>
    <name evidence="5" type="primary">GFP</name>
</gene>
<dbReference type="InterPro" id="IPR009017">
    <property type="entry name" value="GFP"/>
</dbReference>
<keyword evidence="3" id="KW-0455">Luminescence</keyword>
<evidence type="ECO:0000256" key="1">
    <source>
        <dbReference type="ARBA" id="ARBA00008949"/>
    </source>
</evidence>
<dbReference type="GO" id="GO:0008218">
    <property type="term" value="P:bioluminescence"/>
    <property type="evidence" value="ECO:0007669"/>
    <property type="project" value="UniProtKB-KW"/>
</dbReference>
<keyword evidence="2" id="KW-0157">Chromophore</keyword>
<dbReference type="Gene3D" id="3.30.1300.40">
    <property type="match status" value="1"/>
</dbReference>